<accession>A0ABU9PUJ8</accession>
<evidence type="ECO:0000259" key="11">
    <source>
        <dbReference type="Pfam" id="PF01636"/>
    </source>
</evidence>
<name>A0ABU9PUJ8_9BURK</name>
<feature type="domain" description="Aminoglycoside phosphotransferase" evidence="11">
    <location>
        <begin position="36"/>
        <end position="243"/>
    </location>
</feature>
<dbReference type="PANTHER" id="PTHR21310:SF41">
    <property type="entry name" value="3'-PHOSPHOTRANSFERASE, PUTATIVE-RELATED"/>
    <property type="match status" value="1"/>
</dbReference>
<dbReference type="NCBIfam" id="NF033068">
    <property type="entry name" value="APH_3p"/>
    <property type="match status" value="1"/>
</dbReference>
<reference evidence="12 13" key="1">
    <citation type="submission" date="2024-02" db="EMBL/GenBank/DDBJ databases">
        <title>Draft genome sequence of Collimonas sp. strain H4R21, an effective mineral-weathering bacterial strain isolated from the beech rhizosphere.</title>
        <authorList>
            <person name="Morin E."/>
            <person name="Uroz S."/>
            <person name="Leveau J.H.J."/>
            <person name="Kumar R."/>
            <person name="Rey M.W."/>
            <person name="Pham J."/>
        </authorList>
    </citation>
    <scope>NUCLEOTIDE SEQUENCE [LARGE SCALE GENOMIC DNA]</scope>
    <source>
        <strain evidence="12 13">H4R21</strain>
    </source>
</reference>
<protein>
    <recommendedName>
        <fullName evidence="3">Aminoglycoside 3'-phosphotransferase</fullName>
        <ecNumber evidence="2">2.7.1.95</ecNumber>
    </recommendedName>
</protein>
<comment type="catalytic activity">
    <reaction evidence="9">
        <text>kanamycin A + ATP = kanamycin 3'-phosphate + ADP + H(+)</text>
        <dbReference type="Rhea" id="RHEA:24256"/>
        <dbReference type="ChEBI" id="CHEBI:15378"/>
        <dbReference type="ChEBI" id="CHEBI:30616"/>
        <dbReference type="ChEBI" id="CHEBI:57909"/>
        <dbReference type="ChEBI" id="CHEBI:58214"/>
        <dbReference type="ChEBI" id="CHEBI:456216"/>
        <dbReference type="EC" id="2.7.1.95"/>
    </reaction>
</comment>
<evidence type="ECO:0000256" key="10">
    <source>
        <dbReference type="PIRNR" id="PIRNR000706"/>
    </source>
</evidence>
<keyword evidence="8 10" id="KW-0046">Antibiotic resistance</keyword>
<proteinExistence type="inferred from homology"/>
<evidence type="ECO:0000256" key="7">
    <source>
        <dbReference type="ARBA" id="ARBA00022840"/>
    </source>
</evidence>
<keyword evidence="5 10" id="KW-0547">Nucleotide-binding</keyword>
<dbReference type="Proteomes" id="UP001495910">
    <property type="component" value="Unassembled WGS sequence"/>
</dbReference>
<keyword evidence="6 10" id="KW-0418">Kinase</keyword>
<dbReference type="EMBL" id="JBANDC010000005">
    <property type="protein sequence ID" value="MEM4987679.1"/>
    <property type="molecule type" value="Genomic_DNA"/>
</dbReference>
<dbReference type="Gene3D" id="3.30.200.20">
    <property type="entry name" value="Phosphorylase Kinase, domain 1"/>
    <property type="match status" value="1"/>
</dbReference>
<evidence type="ECO:0000256" key="2">
    <source>
        <dbReference type="ARBA" id="ARBA00012193"/>
    </source>
</evidence>
<dbReference type="InterPro" id="IPR002575">
    <property type="entry name" value="Aminoglycoside_PTrfase"/>
</dbReference>
<evidence type="ECO:0000256" key="6">
    <source>
        <dbReference type="ARBA" id="ARBA00022777"/>
    </source>
</evidence>
<gene>
    <name evidence="12" type="ORF">V8G57_09810</name>
</gene>
<dbReference type="CDD" id="cd05150">
    <property type="entry name" value="APH"/>
    <property type="match status" value="1"/>
</dbReference>
<dbReference type="Gene3D" id="3.90.1200.10">
    <property type="match status" value="1"/>
</dbReference>
<dbReference type="InterPro" id="IPR011009">
    <property type="entry name" value="Kinase-like_dom_sf"/>
</dbReference>
<evidence type="ECO:0000313" key="12">
    <source>
        <dbReference type="EMBL" id="MEM4987679.1"/>
    </source>
</evidence>
<keyword evidence="13" id="KW-1185">Reference proteome</keyword>
<keyword evidence="4 10" id="KW-0808">Transferase</keyword>
<sequence>MSLDLPSTIRRFIGDADLITDKIGESPCAVHEFRRGGERFFLKSSPTAYANTTYSVRREAQVLDWLSGRLHVPEVVATAERDGEAFMITRAVPGRPLATCIAAGLPVSALFGEALRNLQQVSVSNCPFDASVAMRLRELDILLAKNLIDPDHDLDAWPGLDTPAKLVAHLHAHVPHQDRVFSHGDLCGNNVFVDARERLFFIDLGRGGIADRWLDIAFVHRELRDQVAEAKAKTIMAALGEPDQPDKRRYFEQLDELF</sequence>
<evidence type="ECO:0000256" key="1">
    <source>
        <dbReference type="ARBA" id="ARBA00006219"/>
    </source>
</evidence>
<dbReference type="EC" id="2.7.1.95" evidence="2"/>
<dbReference type="PIRSF" id="PIRSF000706">
    <property type="entry name" value="Kanamycin_kin"/>
    <property type="match status" value="1"/>
</dbReference>
<organism evidence="12 13">
    <name type="scientific">Collimonas rhizosphaerae</name>
    <dbReference type="NCBI Taxonomy" id="3126357"/>
    <lineage>
        <taxon>Bacteria</taxon>
        <taxon>Pseudomonadati</taxon>
        <taxon>Pseudomonadota</taxon>
        <taxon>Betaproteobacteria</taxon>
        <taxon>Burkholderiales</taxon>
        <taxon>Oxalobacteraceae</taxon>
        <taxon>Collimonas</taxon>
    </lineage>
</organism>
<dbReference type="SUPFAM" id="SSF56112">
    <property type="entry name" value="Protein kinase-like (PK-like)"/>
    <property type="match status" value="1"/>
</dbReference>
<dbReference type="PANTHER" id="PTHR21310">
    <property type="entry name" value="AMINOGLYCOSIDE PHOSPHOTRANSFERASE-RELATED-RELATED"/>
    <property type="match status" value="1"/>
</dbReference>
<evidence type="ECO:0000313" key="13">
    <source>
        <dbReference type="Proteomes" id="UP001495910"/>
    </source>
</evidence>
<evidence type="ECO:0000256" key="8">
    <source>
        <dbReference type="ARBA" id="ARBA00023251"/>
    </source>
</evidence>
<dbReference type="Pfam" id="PF01636">
    <property type="entry name" value="APH"/>
    <property type="match status" value="1"/>
</dbReference>
<dbReference type="RefSeq" id="WP_342829217.1">
    <property type="nucleotide sequence ID" value="NZ_JBANDC010000005.1"/>
</dbReference>
<evidence type="ECO:0000256" key="5">
    <source>
        <dbReference type="ARBA" id="ARBA00022741"/>
    </source>
</evidence>
<evidence type="ECO:0000256" key="9">
    <source>
        <dbReference type="ARBA" id="ARBA00048925"/>
    </source>
</evidence>
<evidence type="ECO:0000256" key="4">
    <source>
        <dbReference type="ARBA" id="ARBA00022679"/>
    </source>
</evidence>
<comment type="similarity">
    <text evidence="1 10">Belongs to the aminoglycoside phosphotransferase family.</text>
</comment>
<evidence type="ECO:0000256" key="3">
    <source>
        <dbReference type="ARBA" id="ARBA00017903"/>
    </source>
</evidence>
<keyword evidence="7 10" id="KW-0067">ATP-binding</keyword>
<dbReference type="InterPro" id="IPR051678">
    <property type="entry name" value="AGP_Transferase"/>
</dbReference>
<comment type="caution">
    <text evidence="12">The sequence shown here is derived from an EMBL/GenBank/DDBJ whole genome shotgun (WGS) entry which is preliminary data.</text>
</comment>
<dbReference type="InterPro" id="IPR024165">
    <property type="entry name" value="Kan/Strep_kinase"/>
</dbReference>